<keyword evidence="5 7" id="KW-1133">Transmembrane helix</keyword>
<evidence type="ECO:0000313" key="9">
    <source>
        <dbReference type="EMBL" id="ABX43917.1"/>
    </source>
</evidence>
<dbReference type="OrthoDB" id="157184at2"/>
<dbReference type="CDD" id="cd06261">
    <property type="entry name" value="TM_PBP2"/>
    <property type="match status" value="1"/>
</dbReference>
<feature type="transmembrane region" description="Helical" evidence="7">
    <location>
        <begin position="197"/>
        <end position="218"/>
    </location>
</feature>
<evidence type="ECO:0000256" key="6">
    <source>
        <dbReference type="ARBA" id="ARBA00023136"/>
    </source>
</evidence>
<dbReference type="AlphaFoldDB" id="A9KIQ4"/>
<comment type="subcellular location">
    <subcellularLocation>
        <location evidence="1 7">Cell membrane</location>
        <topology evidence="1 7">Multi-pass membrane protein</topology>
    </subcellularLocation>
</comment>
<dbReference type="PANTHER" id="PTHR43744:SF9">
    <property type="entry name" value="POLYGALACTURONAN_RHAMNOGALACTURONAN TRANSPORT SYSTEM PERMEASE PROTEIN YTCP"/>
    <property type="match status" value="1"/>
</dbReference>
<feature type="transmembrane region" description="Helical" evidence="7">
    <location>
        <begin position="301"/>
        <end position="326"/>
    </location>
</feature>
<comment type="similarity">
    <text evidence="7">Belongs to the binding-protein-dependent transport system permease family.</text>
</comment>
<dbReference type="PANTHER" id="PTHR43744">
    <property type="entry name" value="ABC TRANSPORTER PERMEASE PROTEIN MG189-RELATED-RELATED"/>
    <property type="match status" value="1"/>
</dbReference>
<reference evidence="10" key="1">
    <citation type="submission" date="2007-11" db="EMBL/GenBank/DDBJ databases">
        <title>Complete genome sequence of Clostridium phytofermentans ISDg.</title>
        <authorList>
            <person name="Leschine S.B."/>
            <person name="Warnick T.A."/>
            <person name="Blanchard J.L."/>
            <person name="Schnell D.J."/>
            <person name="Petit E.L."/>
            <person name="LaTouf W.G."/>
            <person name="Copeland A."/>
            <person name="Lucas S."/>
            <person name="Lapidus A."/>
            <person name="Barry K."/>
            <person name="Glavina del Rio T."/>
            <person name="Dalin E."/>
            <person name="Tice H."/>
            <person name="Pitluck S."/>
            <person name="Kiss H."/>
            <person name="Brettin T."/>
            <person name="Bruce D."/>
            <person name="Detter J.C."/>
            <person name="Han C."/>
            <person name="Kuske C."/>
            <person name="Schmutz J."/>
            <person name="Larimer F."/>
            <person name="Land M."/>
            <person name="Hauser L."/>
            <person name="Kyrpides N."/>
            <person name="Kim E.A."/>
            <person name="Richardson P."/>
        </authorList>
    </citation>
    <scope>NUCLEOTIDE SEQUENCE [LARGE SCALE GENOMIC DNA]</scope>
    <source>
        <strain evidence="10">ATCC 700394 / DSM 18823 / ISDg</strain>
    </source>
</reference>
<dbReference type="HOGENOM" id="CLU_016047_1_0_9"/>
<evidence type="ECO:0000256" key="5">
    <source>
        <dbReference type="ARBA" id="ARBA00022989"/>
    </source>
</evidence>
<name>A9KIQ4_LACP7</name>
<dbReference type="PROSITE" id="PS50928">
    <property type="entry name" value="ABC_TM1"/>
    <property type="match status" value="1"/>
</dbReference>
<gene>
    <name evidence="9" type="ordered locus">Cphy_3568</name>
</gene>
<keyword evidence="6 7" id="KW-0472">Membrane</keyword>
<evidence type="ECO:0000256" key="3">
    <source>
        <dbReference type="ARBA" id="ARBA00022475"/>
    </source>
</evidence>
<dbReference type="Proteomes" id="UP000000370">
    <property type="component" value="Chromosome"/>
</dbReference>
<accession>A9KIQ4</accession>
<feature type="transmembrane region" description="Helical" evidence="7">
    <location>
        <begin position="259"/>
        <end position="280"/>
    </location>
</feature>
<dbReference type="SUPFAM" id="SSF161098">
    <property type="entry name" value="MetI-like"/>
    <property type="match status" value="1"/>
</dbReference>
<keyword evidence="2 7" id="KW-0813">Transport</keyword>
<dbReference type="Gene3D" id="1.10.3720.10">
    <property type="entry name" value="MetI-like"/>
    <property type="match status" value="1"/>
</dbReference>
<evidence type="ECO:0000256" key="7">
    <source>
        <dbReference type="RuleBase" id="RU363032"/>
    </source>
</evidence>
<feature type="transmembrane region" description="Helical" evidence="7">
    <location>
        <begin position="51"/>
        <end position="71"/>
    </location>
</feature>
<evidence type="ECO:0000313" key="10">
    <source>
        <dbReference type="Proteomes" id="UP000000370"/>
    </source>
</evidence>
<dbReference type="eggNOG" id="COG0395">
    <property type="taxonomic scope" value="Bacteria"/>
</dbReference>
<feature type="domain" description="ABC transmembrane type-1" evidence="8">
    <location>
        <begin position="193"/>
        <end position="392"/>
    </location>
</feature>
<keyword evidence="3" id="KW-1003">Cell membrane</keyword>
<dbReference type="Pfam" id="PF00528">
    <property type="entry name" value="BPD_transp_1"/>
    <property type="match status" value="1"/>
</dbReference>
<proteinExistence type="inferred from homology"/>
<dbReference type="EMBL" id="CP000885">
    <property type="protein sequence ID" value="ABX43917.1"/>
    <property type="molecule type" value="Genomic_DNA"/>
</dbReference>
<evidence type="ECO:0000256" key="4">
    <source>
        <dbReference type="ARBA" id="ARBA00022692"/>
    </source>
</evidence>
<feature type="transmembrane region" description="Helical" evidence="7">
    <location>
        <begin position="376"/>
        <end position="397"/>
    </location>
</feature>
<feature type="transmembrane region" description="Helical" evidence="7">
    <location>
        <begin position="133"/>
        <end position="154"/>
    </location>
</feature>
<evidence type="ECO:0000256" key="1">
    <source>
        <dbReference type="ARBA" id="ARBA00004651"/>
    </source>
</evidence>
<dbReference type="GO" id="GO:0055085">
    <property type="term" value="P:transmembrane transport"/>
    <property type="evidence" value="ECO:0007669"/>
    <property type="project" value="InterPro"/>
</dbReference>
<protein>
    <submittedName>
        <fullName evidence="9">Binding-protein-dependent transport systems inner membrane component</fullName>
    </submittedName>
</protein>
<dbReference type="KEGG" id="cpy:Cphy_3568"/>
<evidence type="ECO:0000259" key="8">
    <source>
        <dbReference type="PROSITE" id="PS50928"/>
    </source>
</evidence>
<dbReference type="RefSeq" id="WP_012201565.1">
    <property type="nucleotide sequence ID" value="NC_010001.1"/>
</dbReference>
<keyword evidence="4 7" id="KW-0812">Transmembrane</keyword>
<dbReference type="STRING" id="357809.Cphy_3568"/>
<feature type="transmembrane region" description="Helical" evidence="7">
    <location>
        <begin position="20"/>
        <end position="39"/>
    </location>
</feature>
<organism evidence="9 10">
    <name type="scientific">Lachnoclostridium phytofermentans (strain ATCC 700394 / DSM 18823 / ISDg)</name>
    <name type="common">Clostridium phytofermentans</name>
    <dbReference type="NCBI Taxonomy" id="357809"/>
    <lineage>
        <taxon>Bacteria</taxon>
        <taxon>Bacillati</taxon>
        <taxon>Bacillota</taxon>
        <taxon>Clostridia</taxon>
        <taxon>Lachnospirales</taxon>
        <taxon>Lachnospiraceae</taxon>
    </lineage>
</organism>
<dbReference type="InterPro" id="IPR000515">
    <property type="entry name" value="MetI-like"/>
</dbReference>
<sequence precursor="true">MIKNKVKAHLTKEERIKNHIRRAMLLCLMVSLGILFAQFIDKRFSESTKRFMDIAFAILWAVMTVEGVVRILRISKKSGFHEYIKFDKAEFIYLIASAVIVPVSLFVPSLLWARIICIFKLPNVLRRYNDENVFQILAKGIAIILILFFFVPFLNVFASAVSAPGQIINIVPKNVDLFAMKYVLSDKAFLRSFGNSIFITLVGTLISVVSMAMAAYPLSKPHMPLRKTMMMFFMIVMLFSGGIAPNILLVNALGIMDTIWALILPSVVMVYYLLLLKGFFESIPVELEESAKLDGASNFSILFKIIMPIASPMIATVSFFTAITYWNNINNPILYITNNKSIYPVPMYIKNFLGQNPMEIAMNNPTLLTYWDGIKMSYVLMSIVPIAIAYPFIFKYLKNDVSAGAVKG</sequence>
<evidence type="ECO:0000256" key="2">
    <source>
        <dbReference type="ARBA" id="ARBA00022448"/>
    </source>
</evidence>
<feature type="transmembrane region" description="Helical" evidence="7">
    <location>
        <begin position="91"/>
        <end position="112"/>
    </location>
</feature>
<feature type="transmembrane region" description="Helical" evidence="7">
    <location>
        <begin position="230"/>
        <end position="253"/>
    </location>
</feature>
<dbReference type="GO" id="GO:0005886">
    <property type="term" value="C:plasma membrane"/>
    <property type="evidence" value="ECO:0007669"/>
    <property type="project" value="UniProtKB-SubCell"/>
</dbReference>
<keyword evidence="10" id="KW-1185">Reference proteome</keyword>
<dbReference type="InterPro" id="IPR035906">
    <property type="entry name" value="MetI-like_sf"/>
</dbReference>